<keyword evidence="2" id="KW-1185">Reference proteome</keyword>
<protein>
    <submittedName>
        <fullName evidence="1">Uncharacterized protein</fullName>
    </submittedName>
</protein>
<sequence>MTADNQSSLRDLIREIVREEIQKLRSPEVSTPVVSVAEIVRDEIRQAFSAGDAGQEQRPVSYADAVQRPLAVTPIPPYRQPPRATPWPSPQEAVRHPPIEPMPSYHQPPSTALRSPPQEEAWRRPQNRRSDTWRTVDRRPLCYQRLMADEQRPPETPRRRVGFQFPWSAFVHYPQRTDPQDLPQTPPPDSPPDSTAGSLPGSPRVSPTRTPRTRRRRRRARKRFDAECLILSFLMLASVVILGTWLYISISRKVRDVHDPAPWAFWRLRKHDSGIPRILLWDGIKKSFSYDNESSETKMRWSSNITECPFEEARSGMVECEITDNRYRFEWSDAVVFEANRLSTYDLPHIWPRFPMWVLWAQIHLSPDSEFTHNSYPYDVRTRFNWTMGRREDADIVVPYKSWRCGVRGDAMVAETAERNRKALGRSLRSGQVAWISGTCEKEAYQQIREMAKHSGDGQSGILGVRHVDIGMFDQCGRGTCATPLECVRQIAAHYNFIVVRLQPDCFHSPYELIYEAFEYDLVPVGVGAAQYDAERSASFCGELGEYSTAWPASCILSCHNRSPVRIPALLCMEEALFSDSQSRRLVSALPRSL</sequence>
<dbReference type="EMBL" id="CM023484">
    <property type="protein sequence ID" value="KAH6934607.1"/>
    <property type="molecule type" value="Genomic_DNA"/>
</dbReference>
<accession>A0ACB7SHE1</accession>
<organism evidence="1 2">
    <name type="scientific">Hyalomma asiaticum</name>
    <name type="common">Tick</name>
    <dbReference type="NCBI Taxonomy" id="266040"/>
    <lineage>
        <taxon>Eukaryota</taxon>
        <taxon>Metazoa</taxon>
        <taxon>Ecdysozoa</taxon>
        <taxon>Arthropoda</taxon>
        <taxon>Chelicerata</taxon>
        <taxon>Arachnida</taxon>
        <taxon>Acari</taxon>
        <taxon>Parasitiformes</taxon>
        <taxon>Ixodida</taxon>
        <taxon>Ixodoidea</taxon>
        <taxon>Ixodidae</taxon>
        <taxon>Hyalomminae</taxon>
        <taxon>Hyalomma</taxon>
    </lineage>
</organism>
<reference evidence="1" key="1">
    <citation type="submission" date="2020-05" db="EMBL/GenBank/DDBJ databases">
        <title>Large-scale comparative analyses of tick genomes elucidate their genetic diversity and vector capacities.</title>
        <authorList>
            <person name="Jia N."/>
            <person name="Wang J."/>
            <person name="Shi W."/>
            <person name="Du L."/>
            <person name="Sun Y."/>
            <person name="Zhan W."/>
            <person name="Jiang J."/>
            <person name="Wang Q."/>
            <person name="Zhang B."/>
            <person name="Ji P."/>
            <person name="Sakyi L.B."/>
            <person name="Cui X."/>
            <person name="Yuan T."/>
            <person name="Jiang B."/>
            <person name="Yang W."/>
            <person name="Lam T.T.-Y."/>
            <person name="Chang Q."/>
            <person name="Ding S."/>
            <person name="Wang X."/>
            <person name="Zhu J."/>
            <person name="Ruan X."/>
            <person name="Zhao L."/>
            <person name="Wei J."/>
            <person name="Que T."/>
            <person name="Du C."/>
            <person name="Cheng J."/>
            <person name="Dai P."/>
            <person name="Han X."/>
            <person name="Huang E."/>
            <person name="Gao Y."/>
            <person name="Liu J."/>
            <person name="Shao H."/>
            <person name="Ye R."/>
            <person name="Li L."/>
            <person name="Wei W."/>
            <person name="Wang X."/>
            <person name="Wang C."/>
            <person name="Yang T."/>
            <person name="Huo Q."/>
            <person name="Li W."/>
            <person name="Guo W."/>
            <person name="Chen H."/>
            <person name="Zhou L."/>
            <person name="Ni X."/>
            <person name="Tian J."/>
            <person name="Zhou Y."/>
            <person name="Sheng Y."/>
            <person name="Liu T."/>
            <person name="Pan Y."/>
            <person name="Xia L."/>
            <person name="Li J."/>
            <person name="Zhao F."/>
            <person name="Cao W."/>
        </authorList>
    </citation>
    <scope>NUCLEOTIDE SEQUENCE</scope>
    <source>
        <strain evidence="1">Hyas-2018</strain>
    </source>
</reference>
<dbReference type="Proteomes" id="UP000821845">
    <property type="component" value="Chromosome 4"/>
</dbReference>
<proteinExistence type="predicted"/>
<evidence type="ECO:0000313" key="1">
    <source>
        <dbReference type="EMBL" id="KAH6934607.1"/>
    </source>
</evidence>
<comment type="caution">
    <text evidence="1">The sequence shown here is derived from an EMBL/GenBank/DDBJ whole genome shotgun (WGS) entry which is preliminary data.</text>
</comment>
<gene>
    <name evidence="1" type="ORF">HPB50_025693</name>
</gene>
<evidence type="ECO:0000313" key="2">
    <source>
        <dbReference type="Proteomes" id="UP000821845"/>
    </source>
</evidence>
<name>A0ACB7SHE1_HYAAI</name>